<dbReference type="PROSITE" id="PS51078">
    <property type="entry name" value="ICLR_ED"/>
    <property type="match status" value="1"/>
</dbReference>
<dbReference type="InterPro" id="IPR014757">
    <property type="entry name" value="Tscrpt_reg_IclR_C"/>
</dbReference>
<evidence type="ECO:0000259" key="5">
    <source>
        <dbReference type="PROSITE" id="PS51078"/>
    </source>
</evidence>
<feature type="domain" description="IclR-ED" evidence="5">
    <location>
        <begin position="69"/>
        <end position="277"/>
    </location>
</feature>
<organism evidence="6 7">
    <name type="scientific">Trujillonella endophytica</name>
    <dbReference type="NCBI Taxonomy" id="673521"/>
    <lineage>
        <taxon>Bacteria</taxon>
        <taxon>Bacillati</taxon>
        <taxon>Actinomycetota</taxon>
        <taxon>Actinomycetes</taxon>
        <taxon>Geodermatophilales</taxon>
        <taxon>Geodermatophilaceae</taxon>
        <taxon>Trujillonella</taxon>
    </lineage>
</organism>
<dbReference type="PANTHER" id="PTHR30136:SF35">
    <property type="entry name" value="HTH-TYPE TRANSCRIPTIONAL REGULATOR RV1719"/>
    <property type="match status" value="1"/>
</dbReference>
<dbReference type="GO" id="GO:0003700">
    <property type="term" value="F:DNA-binding transcription factor activity"/>
    <property type="evidence" value="ECO:0007669"/>
    <property type="project" value="TreeGrafter"/>
</dbReference>
<sequence>MARTTPGVGRAVSVLTFLAAHSGEEFSLSELARRLELSKATCHAVLASLADAGFVLRHPGRSTYRLGPGLIALGRAAEESLGVVDVARDEMRALATRLNAACLATAVVGEEIVVVSTANAGAPLSVVVPVGQRLPLVPPFGTVFLAWAAPEAIDRWLRRLDSDASEEEVDRLRRAVADIRRRGYIAALQPASGDAAAVGPDALAGTLATEDDALVRLGGAAPFRISYVVAPVFGPDATVALALTLVGLPEQLPATELSTYARELTTAAARVTEAIHGRVPARTA</sequence>
<dbReference type="STRING" id="673521.SAMN05660991_01896"/>
<dbReference type="InterPro" id="IPR036388">
    <property type="entry name" value="WH-like_DNA-bd_sf"/>
</dbReference>
<evidence type="ECO:0000313" key="6">
    <source>
        <dbReference type="EMBL" id="SEO83186.1"/>
    </source>
</evidence>
<reference evidence="7" key="1">
    <citation type="submission" date="2016-10" db="EMBL/GenBank/DDBJ databases">
        <authorList>
            <person name="Varghese N."/>
            <person name="Submissions S."/>
        </authorList>
    </citation>
    <scope>NUCLEOTIDE SEQUENCE [LARGE SCALE GENOMIC DNA]</scope>
    <source>
        <strain evidence="7">DSM 45413</strain>
    </source>
</reference>
<dbReference type="Pfam" id="PF09339">
    <property type="entry name" value="HTH_IclR"/>
    <property type="match status" value="1"/>
</dbReference>
<evidence type="ECO:0000313" key="7">
    <source>
        <dbReference type="Proteomes" id="UP000198960"/>
    </source>
</evidence>
<keyword evidence="3" id="KW-0804">Transcription</keyword>
<dbReference type="Gene3D" id="3.30.450.40">
    <property type="match status" value="1"/>
</dbReference>
<keyword evidence="2 6" id="KW-0238">DNA-binding</keyword>
<dbReference type="PROSITE" id="PS51077">
    <property type="entry name" value="HTH_ICLR"/>
    <property type="match status" value="1"/>
</dbReference>
<dbReference type="EMBL" id="FOEE01000005">
    <property type="protein sequence ID" value="SEO83186.1"/>
    <property type="molecule type" value="Genomic_DNA"/>
</dbReference>
<accession>A0A1H8SXI4</accession>
<dbReference type="Proteomes" id="UP000198960">
    <property type="component" value="Unassembled WGS sequence"/>
</dbReference>
<dbReference type="Gene3D" id="1.10.10.10">
    <property type="entry name" value="Winged helix-like DNA-binding domain superfamily/Winged helix DNA-binding domain"/>
    <property type="match status" value="1"/>
</dbReference>
<dbReference type="SUPFAM" id="SSF55781">
    <property type="entry name" value="GAF domain-like"/>
    <property type="match status" value="1"/>
</dbReference>
<keyword evidence="7" id="KW-1185">Reference proteome</keyword>
<dbReference type="Pfam" id="PF01614">
    <property type="entry name" value="IclR_C"/>
    <property type="match status" value="1"/>
</dbReference>
<dbReference type="AlphaFoldDB" id="A0A1H8SXI4"/>
<proteinExistence type="predicted"/>
<dbReference type="SMART" id="SM00346">
    <property type="entry name" value="HTH_ICLR"/>
    <property type="match status" value="1"/>
</dbReference>
<dbReference type="InterPro" id="IPR036390">
    <property type="entry name" value="WH_DNA-bd_sf"/>
</dbReference>
<name>A0A1H8SXI4_9ACTN</name>
<dbReference type="GO" id="GO:0003677">
    <property type="term" value="F:DNA binding"/>
    <property type="evidence" value="ECO:0007669"/>
    <property type="project" value="UniProtKB-KW"/>
</dbReference>
<evidence type="ECO:0000256" key="3">
    <source>
        <dbReference type="ARBA" id="ARBA00023163"/>
    </source>
</evidence>
<dbReference type="InterPro" id="IPR029016">
    <property type="entry name" value="GAF-like_dom_sf"/>
</dbReference>
<dbReference type="InterPro" id="IPR050707">
    <property type="entry name" value="HTH_MetabolicPath_Reg"/>
</dbReference>
<evidence type="ECO:0000256" key="2">
    <source>
        <dbReference type="ARBA" id="ARBA00023125"/>
    </source>
</evidence>
<feature type="domain" description="HTH iclR-type" evidence="4">
    <location>
        <begin position="5"/>
        <end position="68"/>
    </location>
</feature>
<dbReference type="PANTHER" id="PTHR30136">
    <property type="entry name" value="HELIX-TURN-HELIX TRANSCRIPTIONAL REGULATOR, ICLR FAMILY"/>
    <property type="match status" value="1"/>
</dbReference>
<evidence type="ECO:0000256" key="1">
    <source>
        <dbReference type="ARBA" id="ARBA00023015"/>
    </source>
</evidence>
<evidence type="ECO:0000259" key="4">
    <source>
        <dbReference type="PROSITE" id="PS51077"/>
    </source>
</evidence>
<gene>
    <name evidence="6" type="ORF">SAMN05660991_01896</name>
</gene>
<dbReference type="GO" id="GO:0045892">
    <property type="term" value="P:negative regulation of DNA-templated transcription"/>
    <property type="evidence" value="ECO:0007669"/>
    <property type="project" value="TreeGrafter"/>
</dbReference>
<dbReference type="SUPFAM" id="SSF46785">
    <property type="entry name" value="Winged helix' DNA-binding domain"/>
    <property type="match status" value="1"/>
</dbReference>
<protein>
    <submittedName>
        <fullName evidence="6">DNA-binding transcriptional regulator, IclR family</fullName>
    </submittedName>
</protein>
<dbReference type="InterPro" id="IPR005471">
    <property type="entry name" value="Tscrpt_reg_IclR_N"/>
</dbReference>
<keyword evidence="1" id="KW-0805">Transcription regulation</keyword>